<dbReference type="SUPFAM" id="SSF53335">
    <property type="entry name" value="S-adenosyl-L-methionine-dependent methyltransferases"/>
    <property type="match status" value="1"/>
</dbReference>
<name>A0A832I2W0_UNCEI</name>
<gene>
    <name evidence="2" type="ORF">ENR23_10285</name>
</gene>
<dbReference type="CDD" id="cd02440">
    <property type="entry name" value="AdoMet_MTases"/>
    <property type="match status" value="1"/>
</dbReference>
<dbReference type="EMBL" id="DSQF01000020">
    <property type="protein sequence ID" value="HGZ43794.1"/>
    <property type="molecule type" value="Genomic_DNA"/>
</dbReference>
<dbReference type="Gene3D" id="3.40.50.150">
    <property type="entry name" value="Vaccinia Virus protein VP39"/>
    <property type="match status" value="1"/>
</dbReference>
<accession>A0A832I2W0</accession>
<protein>
    <submittedName>
        <fullName evidence="2">Class I SAM-dependent methyltransferase</fullName>
    </submittedName>
</protein>
<proteinExistence type="predicted"/>
<dbReference type="InterPro" id="IPR029063">
    <property type="entry name" value="SAM-dependent_MTases_sf"/>
</dbReference>
<evidence type="ECO:0000313" key="2">
    <source>
        <dbReference type="EMBL" id="HGZ43794.1"/>
    </source>
</evidence>
<dbReference type="Pfam" id="PF13489">
    <property type="entry name" value="Methyltransf_23"/>
    <property type="match status" value="1"/>
</dbReference>
<dbReference type="GO" id="GO:0032259">
    <property type="term" value="P:methylation"/>
    <property type="evidence" value="ECO:0007669"/>
    <property type="project" value="UniProtKB-KW"/>
</dbReference>
<dbReference type="GO" id="GO:0008168">
    <property type="term" value="F:methyltransferase activity"/>
    <property type="evidence" value="ECO:0007669"/>
    <property type="project" value="UniProtKB-KW"/>
</dbReference>
<keyword evidence="2" id="KW-0808">Transferase</keyword>
<feature type="compositionally biased region" description="Basic and acidic residues" evidence="1">
    <location>
        <begin position="17"/>
        <end position="30"/>
    </location>
</feature>
<sequence>MGRRRRPAAAVPARAARGPDVRARLARDDLGPLGGRAAVRERAGRPSLPGRARQAAHARRARGRGVHAPVSAAPGRSRRGRGAPRAAAAGRATPKVYDRAYFDRWYRDPRHAVVHAGVQARRVQLAVAAAEYLLERELRSVLDVGCGEAPWRALLRAARPRVRYLGVESSDYAVRRFGRRRDIVRGSLGTLGALGLEGPFDLIVCSDVLHYVPTPEVRAGLAAIAELLGGVAYLELFAAEDATEGDDAGFQQRSAAVYRRLFREAGLIHLGLHCYVGEMLAPGLITFEKGGGR</sequence>
<organism evidence="2">
    <name type="scientific">Eiseniibacteriota bacterium</name>
    <dbReference type="NCBI Taxonomy" id="2212470"/>
    <lineage>
        <taxon>Bacteria</taxon>
        <taxon>Candidatus Eiseniibacteriota</taxon>
    </lineage>
</organism>
<evidence type="ECO:0000256" key="1">
    <source>
        <dbReference type="SAM" id="MobiDB-lite"/>
    </source>
</evidence>
<feature type="region of interest" description="Disordered" evidence="1">
    <location>
        <begin position="1"/>
        <end position="87"/>
    </location>
</feature>
<feature type="compositionally biased region" description="Low complexity" evidence="1">
    <location>
        <begin position="66"/>
        <end position="75"/>
    </location>
</feature>
<feature type="compositionally biased region" description="Basic residues" evidence="1">
    <location>
        <begin position="54"/>
        <end position="65"/>
    </location>
</feature>
<dbReference type="AlphaFoldDB" id="A0A832I2W0"/>
<reference evidence="2" key="1">
    <citation type="journal article" date="2020" name="mSystems">
        <title>Genome- and Community-Level Interaction Insights into Carbon Utilization and Element Cycling Functions of Hydrothermarchaeota in Hydrothermal Sediment.</title>
        <authorList>
            <person name="Zhou Z."/>
            <person name="Liu Y."/>
            <person name="Xu W."/>
            <person name="Pan J."/>
            <person name="Luo Z.H."/>
            <person name="Li M."/>
        </authorList>
    </citation>
    <scope>NUCLEOTIDE SEQUENCE [LARGE SCALE GENOMIC DNA]</scope>
    <source>
        <strain evidence="2">SpSt-381</strain>
    </source>
</reference>
<comment type="caution">
    <text evidence="2">The sequence shown here is derived from an EMBL/GenBank/DDBJ whole genome shotgun (WGS) entry which is preliminary data.</text>
</comment>
<keyword evidence="2" id="KW-0489">Methyltransferase</keyword>